<name>A0A455SHZ4_9CHLR</name>
<dbReference type="GO" id="GO:0020037">
    <property type="term" value="F:heme binding"/>
    <property type="evidence" value="ECO:0007669"/>
    <property type="project" value="InterPro"/>
</dbReference>
<dbReference type="EMBL" id="AP019376">
    <property type="protein sequence ID" value="BBH88097.1"/>
    <property type="molecule type" value="Genomic_DNA"/>
</dbReference>
<evidence type="ECO:0000256" key="3">
    <source>
        <dbReference type="ARBA" id="ARBA00022723"/>
    </source>
</evidence>
<evidence type="ECO:0000313" key="8">
    <source>
        <dbReference type="EMBL" id="BBH88097.1"/>
    </source>
</evidence>
<dbReference type="SUPFAM" id="SSF48264">
    <property type="entry name" value="Cytochrome P450"/>
    <property type="match status" value="1"/>
</dbReference>
<dbReference type="CDD" id="cd20625">
    <property type="entry name" value="CYP164-like"/>
    <property type="match status" value="1"/>
</dbReference>
<protein>
    <submittedName>
        <fullName evidence="8">Biotin biosynthesis cytochrome P450</fullName>
    </submittedName>
</protein>
<evidence type="ECO:0000256" key="2">
    <source>
        <dbReference type="ARBA" id="ARBA00022617"/>
    </source>
</evidence>
<proteinExistence type="inferred from homology"/>
<evidence type="ECO:0000256" key="7">
    <source>
        <dbReference type="RuleBase" id="RU000461"/>
    </source>
</evidence>
<dbReference type="PANTHER" id="PTHR46696">
    <property type="entry name" value="P450, PUTATIVE (EUROFUNG)-RELATED"/>
    <property type="match status" value="1"/>
</dbReference>
<reference evidence="8" key="1">
    <citation type="submission" date="2018-12" db="EMBL/GenBank/DDBJ databases">
        <title>Novel natural products biosynthetic potential of the class Ktedonobacteria.</title>
        <authorList>
            <person name="Zheng Y."/>
            <person name="Saitou A."/>
            <person name="Wang C.M."/>
            <person name="Toyoda A."/>
            <person name="Minakuchi Y."/>
            <person name="Sekiguchi Y."/>
            <person name="Ueda K."/>
            <person name="Takano H."/>
            <person name="Sakai Y."/>
            <person name="Yokota A."/>
            <person name="Yabe S."/>
        </authorList>
    </citation>
    <scope>NUCLEOTIDE SEQUENCE</scope>
    <source>
        <strain evidence="8">COM3</strain>
    </source>
</reference>
<keyword evidence="4 7" id="KW-0560">Oxidoreductase</keyword>
<dbReference type="PROSITE" id="PS00086">
    <property type="entry name" value="CYTOCHROME_P450"/>
    <property type="match status" value="1"/>
</dbReference>
<gene>
    <name evidence="8" type="primary">bioI</name>
    <name evidence="8" type="ORF">KTC_28480</name>
</gene>
<dbReference type="FunFam" id="1.10.630.10:FF:000018">
    <property type="entry name" value="Cytochrome P450 monooxygenase"/>
    <property type="match status" value="1"/>
</dbReference>
<dbReference type="Gene3D" id="1.10.630.10">
    <property type="entry name" value="Cytochrome P450"/>
    <property type="match status" value="1"/>
</dbReference>
<evidence type="ECO:0000256" key="1">
    <source>
        <dbReference type="ARBA" id="ARBA00010617"/>
    </source>
</evidence>
<dbReference type="AlphaFoldDB" id="A0A455SHZ4"/>
<evidence type="ECO:0000256" key="6">
    <source>
        <dbReference type="ARBA" id="ARBA00023033"/>
    </source>
</evidence>
<accession>A0A455SHZ4</accession>
<evidence type="ECO:0000256" key="5">
    <source>
        <dbReference type="ARBA" id="ARBA00023004"/>
    </source>
</evidence>
<dbReference type="GO" id="GO:0016705">
    <property type="term" value="F:oxidoreductase activity, acting on paired donors, with incorporation or reduction of molecular oxygen"/>
    <property type="evidence" value="ECO:0007669"/>
    <property type="project" value="InterPro"/>
</dbReference>
<organism evidence="8">
    <name type="scientific">Thermosporothrix sp. COM3</name>
    <dbReference type="NCBI Taxonomy" id="2490863"/>
    <lineage>
        <taxon>Bacteria</taxon>
        <taxon>Bacillati</taxon>
        <taxon>Chloroflexota</taxon>
        <taxon>Ktedonobacteria</taxon>
        <taxon>Ktedonobacterales</taxon>
        <taxon>Thermosporotrichaceae</taxon>
        <taxon>Thermosporothrix</taxon>
    </lineage>
</organism>
<dbReference type="InterPro" id="IPR002397">
    <property type="entry name" value="Cyt_P450_B"/>
</dbReference>
<keyword evidence="3 7" id="KW-0479">Metal-binding</keyword>
<comment type="similarity">
    <text evidence="1 7">Belongs to the cytochrome P450 family.</text>
</comment>
<dbReference type="PRINTS" id="PR00359">
    <property type="entry name" value="BP450"/>
</dbReference>
<dbReference type="InterPro" id="IPR001128">
    <property type="entry name" value="Cyt_P450"/>
</dbReference>
<sequence>MYPDLNRNEMPLSLSYLMEPEVLANPYPLYHKLRSTDPVYWDPFLHAWLVTRYEDVVTVLTRFSSDRTPTPDYLTALGLEELTPLARLMVKQVIFLDPPDHRRIRGLLSVAFTPRRIEKLRGHIQKVADDLLDRVQGQEQMDIVTDLAYPLPAIVIAEILGVPASDWQTLTRWSLDFGQILGNFQHNPDRIEQMVRSTEEMCEYLLAILKERRRVPREDLISWLIAAEVSGDRLTEKEILANVVLTLVAGLETTINLIGNGIYVLLRHPEQLKKLQTEPQLIVSAVEELLRYESPSQHTARLAATDMELGGKIIRKRQAVIAMVGAANRDPERFPDPDMFDICRQNNKHIAFGWGSHFCFGAPLARLEGQIVIQTVFRRFPHLRLSDGEIAWRDNLGLRGPANLPVWL</sequence>
<keyword evidence="2 7" id="KW-0349">Heme</keyword>
<dbReference type="Pfam" id="PF00067">
    <property type="entry name" value="p450"/>
    <property type="match status" value="1"/>
</dbReference>
<keyword evidence="6 7" id="KW-0503">Monooxygenase</keyword>
<evidence type="ECO:0000256" key="4">
    <source>
        <dbReference type="ARBA" id="ARBA00023002"/>
    </source>
</evidence>
<dbReference type="InterPro" id="IPR017972">
    <property type="entry name" value="Cyt_P450_CS"/>
</dbReference>
<dbReference type="GO" id="GO:0005506">
    <property type="term" value="F:iron ion binding"/>
    <property type="evidence" value="ECO:0007669"/>
    <property type="project" value="InterPro"/>
</dbReference>
<dbReference type="InterPro" id="IPR036396">
    <property type="entry name" value="Cyt_P450_sf"/>
</dbReference>
<keyword evidence="5 7" id="KW-0408">Iron</keyword>
<dbReference type="GO" id="GO:0004497">
    <property type="term" value="F:monooxygenase activity"/>
    <property type="evidence" value="ECO:0007669"/>
    <property type="project" value="UniProtKB-KW"/>
</dbReference>
<dbReference type="PANTHER" id="PTHR46696:SF1">
    <property type="entry name" value="CYTOCHROME P450 YJIB-RELATED"/>
    <property type="match status" value="1"/>
</dbReference>